<accession>V2UVR4</accession>
<dbReference type="PATRIC" id="fig|1341683.3.peg.874"/>
<dbReference type="Pfam" id="PF01841">
    <property type="entry name" value="Transglut_core"/>
    <property type="match status" value="1"/>
</dbReference>
<dbReference type="InterPro" id="IPR002931">
    <property type="entry name" value="Transglutaminase-like"/>
</dbReference>
<dbReference type="InterPro" id="IPR038765">
    <property type="entry name" value="Papain-like_cys_pep_sf"/>
</dbReference>
<dbReference type="HOGENOM" id="CLU_008973_1_2_6"/>
<organism evidence="2 3">
    <name type="scientific">Acinetobacter brisouii CIP 110357</name>
    <dbReference type="NCBI Taxonomy" id="1341683"/>
    <lineage>
        <taxon>Bacteria</taxon>
        <taxon>Pseudomonadati</taxon>
        <taxon>Pseudomonadota</taxon>
        <taxon>Gammaproteobacteria</taxon>
        <taxon>Moraxellales</taxon>
        <taxon>Moraxellaceae</taxon>
        <taxon>Acinetobacter</taxon>
    </lineage>
</organism>
<gene>
    <name evidence="2" type="ORF">P255_00882</name>
</gene>
<keyword evidence="3" id="KW-1185">Reference proteome</keyword>
<dbReference type="PANTHER" id="PTHR33490:SF6">
    <property type="entry name" value="SLL1049 PROTEIN"/>
    <property type="match status" value="1"/>
</dbReference>
<dbReference type="Pfam" id="PF08379">
    <property type="entry name" value="Bact_transglu_N"/>
    <property type="match status" value="1"/>
</dbReference>
<dbReference type="InterPro" id="IPR013589">
    <property type="entry name" value="Bac_transglu_N"/>
</dbReference>
<dbReference type="EMBL" id="AYEU01000003">
    <property type="protein sequence ID" value="ESK52721.1"/>
    <property type="molecule type" value="Genomic_DNA"/>
</dbReference>
<dbReference type="STRING" id="396323.VH98_07580"/>
<dbReference type="OrthoDB" id="5438043at2"/>
<dbReference type="SUPFAM" id="SSF54001">
    <property type="entry name" value="Cysteine proteinases"/>
    <property type="match status" value="1"/>
</dbReference>
<dbReference type="SMART" id="SM00460">
    <property type="entry name" value="TGc"/>
    <property type="match status" value="1"/>
</dbReference>
<dbReference type="Gene3D" id="3.10.620.30">
    <property type="match status" value="1"/>
</dbReference>
<sequence>MRLMVNHQTHYQYSEAACNSIQYIKMMPQSGGHQQVHSWDLSIPGQYSTQKDAFSNLWVTSTQRYDYQQLTIMAQGIVEIDPKCEVALQGCAIHPSIFLQSTSMTECNREMLAFAHEYVTYKTRKELQLLAAAILQYIPYCSQVTEVHTPATEVFNAHQQGGVCQDHSHVFIAMCRALGIPARYVSGYLYAPDMLHLASHAWAEVYVDQTWYCFDISNQIFTPHSHIYVAIGRDYYDVAPIRGVRERGGVETMRSIVQVLPC</sequence>
<feature type="domain" description="Transglutaminase-like" evidence="1">
    <location>
        <begin position="156"/>
        <end position="218"/>
    </location>
</feature>
<evidence type="ECO:0000313" key="2">
    <source>
        <dbReference type="EMBL" id="ESK52721.1"/>
    </source>
</evidence>
<proteinExistence type="predicted"/>
<evidence type="ECO:0000259" key="1">
    <source>
        <dbReference type="SMART" id="SM00460"/>
    </source>
</evidence>
<evidence type="ECO:0000313" key="3">
    <source>
        <dbReference type="Proteomes" id="UP000018418"/>
    </source>
</evidence>
<dbReference type="AlphaFoldDB" id="V2UVR4"/>
<dbReference type="Proteomes" id="UP000018418">
    <property type="component" value="Unassembled WGS sequence"/>
</dbReference>
<reference evidence="2 3" key="1">
    <citation type="submission" date="2013-10" db="EMBL/GenBank/DDBJ databases">
        <title>The Genome Sequence of Acinetobacter brisouii CIP 110357.</title>
        <authorList>
            <consortium name="The Broad Institute Genomics Platform"/>
            <consortium name="The Broad Institute Genome Sequencing Center for Infectious Disease"/>
            <person name="Cerqueira G."/>
            <person name="Feldgarden M."/>
            <person name="Courvalin P."/>
            <person name="Grillot-Courvalin C."/>
            <person name="Clermont D."/>
            <person name="Rocha E."/>
            <person name="Yoon E.-J."/>
            <person name="Nemec A."/>
            <person name="Young S.K."/>
            <person name="Zeng Q."/>
            <person name="Gargeya S."/>
            <person name="Fitzgerald M."/>
            <person name="Abouelleil A."/>
            <person name="Alvarado L."/>
            <person name="Berlin A.M."/>
            <person name="Chapman S.B."/>
            <person name="Gainer-Dewar J."/>
            <person name="Goldberg J."/>
            <person name="Gnerre S."/>
            <person name="Griggs A."/>
            <person name="Gujja S."/>
            <person name="Hansen M."/>
            <person name="Howarth C."/>
            <person name="Imamovic A."/>
            <person name="Ireland A."/>
            <person name="Larimer J."/>
            <person name="McCowan C."/>
            <person name="Murphy C."/>
            <person name="Pearson M."/>
            <person name="Poon T.W."/>
            <person name="Priest M."/>
            <person name="Roberts A."/>
            <person name="Saif S."/>
            <person name="Shea T."/>
            <person name="Sykes S."/>
            <person name="Wortman J."/>
            <person name="Nusbaum C."/>
            <person name="Birren B."/>
        </authorList>
    </citation>
    <scope>NUCLEOTIDE SEQUENCE [LARGE SCALE GENOMIC DNA]</scope>
    <source>
        <strain evidence="2 3">CIP 110357</strain>
    </source>
</reference>
<dbReference type="RefSeq" id="WP_004903897.1">
    <property type="nucleotide sequence ID" value="NZ_BBTI01000001.1"/>
</dbReference>
<protein>
    <recommendedName>
        <fullName evidence="1">Transglutaminase-like domain-containing protein</fullName>
    </recommendedName>
</protein>
<name>V2UVR4_9GAMM</name>
<dbReference type="PANTHER" id="PTHR33490">
    <property type="entry name" value="BLR5614 PROTEIN-RELATED"/>
    <property type="match status" value="1"/>
</dbReference>
<comment type="caution">
    <text evidence="2">The sequence shown here is derived from an EMBL/GenBank/DDBJ whole genome shotgun (WGS) entry which is preliminary data.</text>
</comment>